<feature type="binding site" evidence="6">
    <location>
        <position position="394"/>
    </location>
    <ligand>
        <name>Ca(2+)</name>
        <dbReference type="ChEBI" id="CHEBI:29108"/>
    </ligand>
</feature>
<evidence type="ECO:0000256" key="8">
    <source>
        <dbReference type="SAM" id="SignalP"/>
    </source>
</evidence>
<feature type="compositionally biased region" description="Acidic residues" evidence="7">
    <location>
        <begin position="26"/>
        <end position="35"/>
    </location>
</feature>
<comment type="cofactor">
    <cofactor evidence="6">
        <name>Ca(2+)</name>
        <dbReference type="ChEBI" id="CHEBI:29108"/>
    </cofactor>
    <text evidence="6">Binds 1 Ca(2+) ion per dimer.</text>
</comment>
<evidence type="ECO:0000256" key="6">
    <source>
        <dbReference type="PIRSR" id="PIRSR001227-2"/>
    </source>
</evidence>
<dbReference type="PANTHER" id="PTHR34218">
    <property type="entry name" value="PEPTIDASE S45 PENICILLIN AMIDASE"/>
    <property type="match status" value="1"/>
</dbReference>
<dbReference type="InterPro" id="IPR023343">
    <property type="entry name" value="Penicillin_amidase_dom1"/>
</dbReference>
<evidence type="ECO:0000256" key="7">
    <source>
        <dbReference type="SAM" id="MobiDB-lite"/>
    </source>
</evidence>
<dbReference type="EMBL" id="CP041186">
    <property type="protein sequence ID" value="QDG53904.1"/>
    <property type="molecule type" value="Genomic_DNA"/>
</dbReference>
<dbReference type="InterPro" id="IPR029055">
    <property type="entry name" value="Ntn_hydrolases_N"/>
</dbReference>
<accession>A0A5B8YB78</accession>
<accession>A0A4Y6Q011</accession>
<dbReference type="Gene3D" id="1.10.1400.10">
    <property type="match status" value="1"/>
</dbReference>
<evidence type="ECO:0000256" key="5">
    <source>
        <dbReference type="PIRSR" id="PIRSR001227-1"/>
    </source>
</evidence>
<dbReference type="Pfam" id="PF01804">
    <property type="entry name" value="Penicil_amidase"/>
    <property type="match status" value="1"/>
</dbReference>
<dbReference type="RefSeq" id="WP_141200354.1">
    <property type="nucleotide sequence ID" value="NZ_CP041186.1"/>
</dbReference>
<sequence>MQNSLRTHFLAVAILAFGALVAPACDDDNDDEDPQPDAAVDVGDVADGDDAADAPGDADDGQAIMIEGLSAPVTVQLDDAGVVHIDCQTNLDCFAAQGYFHAQHRFFQMDLIRRQIRGQLAEVIGTTGLSSDRSFRQLMATRQGEPLEEAYLAEVSPHTREILDAYSTGVNAWLDKMRAGENDATLTEEYEFPLVNSDNIRDWEPADSIALYLQLAFQLSDSSDADLARGDAYAALDSDLARDLFGLEPAVDSTIFGASGASPTTSIEWPAQPTDTEAIRQAHQFLHPAHSVIKGALARLQANPSMAFGPRSKWDGSNNWVVSPGITADGNALLANDPHLSLTNPAIWHFVELDSKTNGQGDLHAAGAGIPAVPGVIIGQNESLAWGVTTAVYDLADVYIEELNETGDAVIFNGQEVPLVQKDFTFEVSGGDSVTETYEWVPHHGPVISKDVAAGQAVTIKWVAQEPGNDIDFLFELMRAGSVEEARDTLAPVRTINQNWVFIDTDGNIAWAPQAAIPQRPWASLELAHWLPLPGDGSAEWQGYVADEDVPSLLNPPAGFIATANNDFDGSLADGNPTNDGHTPWQSGVAPGFRHGRIVDLLEAQSGSHTAQTMLDIQADVYSLHGARLLPEVITTANENSDQLSAEAAAVLTTLENWGYECPDGLQGDQPADAAPVDDQSVVGEAAGCSAFHVLLPNLTEAAFADELASTDDYDARQSWRTLQSPLSRLFLDPDSLINGTAYFDDVTTDAAVETRADVVVAALESTATELEDLFGSTAASDWLWGRIHTVTLSSLFSSAGITLFDEGPYANDGGYTTVDVANPRGRDGDYSHSAGASTRVVFGATDEGMRGNFQLPGGQDLHRESPFYNSLMDEWLSNTPTDLLFERDEVEAAAVETYELQPAAQ</sequence>
<gene>
    <name evidence="9" type="ORF">FIV42_25125</name>
</gene>
<dbReference type="GO" id="GO:0016811">
    <property type="term" value="F:hydrolase activity, acting on carbon-nitrogen (but not peptide) bonds, in linear amides"/>
    <property type="evidence" value="ECO:0007669"/>
    <property type="project" value="InterPro"/>
</dbReference>
<dbReference type="PIRSF" id="PIRSF001227">
    <property type="entry name" value="Pen_acylase"/>
    <property type="match status" value="1"/>
</dbReference>
<dbReference type="CDD" id="cd03747">
    <property type="entry name" value="Ntn_PGA_like"/>
    <property type="match status" value="1"/>
</dbReference>
<keyword evidence="6" id="KW-0106">Calcium</keyword>
<feature type="active site" description="Nucleophile" evidence="5">
    <location>
        <position position="317"/>
    </location>
</feature>
<keyword evidence="2 8" id="KW-0732">Signal</keyword>
<dbReference type="Gene3D" id="2.30.120.10">
    <property type="match status" value="1"/>
</dbReference>
<dbReference type="InterPro" id="IPR014395">
    <property type="entry name" value="Pen/GL7ACA/AHL_acylase"/>
</dbReference>
<protein>
    <submittedName>
        <fullName evidence="9">Penicillin acylase family protein</fullName>
    </submittedName>
</protein>
<comment type="similarity">
    <text evidence="1">Belongs to the peptidase S45 family.</text>
</comment>
<dbReference type="SUPFAM" id="SSF56235">
    <property type="entry name" value="N-terminal nucleophile aminohydrolases (Ntn hydrolases)"/>
    <property type="match status" value="1"/>
</dbReference>
<keyword evidence="6" id="KW-0479">Metal-binding</keyword>
<organism evidence="9 10">
    <name type="scientific">Persicimonas caeni</name>
    <dbReference type="NCBI Taxonomy" id="2292766"/>
    <lineage>
        <taxon>Bacteria</taxon>
        <taxon>Deltaproteobacteria</taxon>
        <taxon>Bradymonadales</taxon>
        <taxon>Bradymonadaceae</taxon>
        <taxon>Persicimonas</taxon>
    </lineage>
</organism>
<evidence type="ECO:0000256" key="2">
    <source>
        <dbReference type="ARBA" id="ARBA00022729"/>
    </source>
</evidence>
<evidence type="ECO:0000256" key="1">
    <source>
        <dbReference type="ARBA" id="ARBA00006586"/>
    </source>
</evidence>
<dbReference type="InterPro" id="IPR043146">
    <property type="entry name" value="Penicillin_amidase_N_B-knob"/>
</dbReference>
<feature type="region of interest" description="Disordered" evidence="7">
    <location>
        <begin position="26"/>
        <end position="59"/>
    </location>
</feature>
<feature type="compositionally biased region" description="Acidic residues" evidence="7">
    <location>
        <begin position="44"/>
        <end position="59"/>
    </location>
</feature>
<evidence type="ECO:0000313" key="10">
    <source>
        <dbReference type="Proteomes" id="UP000315995"/>
    </source>
</evidence>
<dbReference type="PANTHER" id="PTHR34218:SF3">
    <property type="entry name" value="ACYL-HOMOSERINE LACTONE ACYLASE PVDQ"/>
    <property type="match status" value="1"/>
</dbReference>
<dbReference type="Gene3D" id="3.60.20.10">
    <property type="entry name" value="Glutamine Phosphoribosylpyrophosphate, subunit 1, domain 1"/>
    <property type="match status" value="1"/>
</dbReference>
<feature type="binding site" evidence="6">
    <location>
        <position position="397"/>
    </location>
    <ligand>
        <name>Ca(2+)</name>
        <dbReference type="ChEBI" id="CHEBI:29108"/>
    </ligand>
</feature>
<dbReference type="Gene3D" id="1.10.439.10">
    <property type="entry name" value="Penicillin Amidohydrolase, domain 1"/>
    <property type="match status" value="1"/>
</dbReference>
<evidence type="ECO:0000313" key="9">
    <source>
        <dbReference type="EMBL" id="QDG53904.1"/>
    </source>
</evidence>
<feature type="chain" id="PRO_5030106785" evidence="8">
    <location>
        <begin position="25"/>
        <end position="906"/>
    </location>
</feature>
<reference evidence="9 10" key="1">
    <citation type="submission" date="2019-06" db="EMBL/GenBank/DDBJ databases">
        <title>Persicimonas caeni gen. nov., sp. nov., a predatory bacterium isolated from solar saltern.</title>
        <authorList>
            <person name="Wang S."/>
        </authorList>
    </citation>
    <scope>NUCLEOTIDE SEQUENCE [LARGE SCALE GENOMIC DNA]</scope>
    <source>
        <strain evidence="9 10">YN101</strain>
    </source>
</reference>
<feature type="signal peptide" evidence="8">
    <location>
        <begin position="1"/>
        <end position="24"/>
    </location>
</feature>
<name>A0A4Y6Q011_PERCE</name>
<dbReference type="OrthoDB" id="9760084at2"/>
<dbReference type="AlphaFoldDB" id="A0A4Y6Q011"/>
<evidence type="ECO:0000256" key="4">
    <source>
        <dbReference type="ARBA" id="ARBA00023145"/>
    </source>
</evidence>
<dbReference type="GO" id="GO:0046872">
    <property type="term" value="F:metal ion binding"/>
    <property type="evidence" value="ECO:0007669"/>
    <property type="project" value="UniProtKB-KW"/>
</dbReference>
<dbReference type="InterPro" id="IPR002692">
    <property type="entry name" value="S45"/>
</dbReference>
<evidence type="ECO:0000256" key="3">
    <source>
        <dbReference type="ARBA" id="ARBA00022801"/>
    </source>
</evidence>
<keyword evidence="3" id="KW-0378">Hydrolase</keyword>
<dbReference type="GO" id="GO:0017000">
    <property type="term" value="P:antibiotic biosynthetic process"/>
    <property type="evidence" value="ECO:0007669"/>
    <property type="project" value="InterPro"/>
</dbReference>
<dbReference type="InterPro" id="IPR043147">
    <property type="entry name" value="Penicillin_amidase_A-knob"/>
</dbReference>
<dbReference type="Proteomes" id="UP000315995">
    <property type="component" value="Chromosome"/>
</dbReference>
<keyword evidence="4" id="KW-0865">Zymogen</keyword>
<proteinExistence type="inferred from homology"/>
<keyword evidence="10" id="KW-1185">Reference proteome</keyword>